<dbReference type="InterPro" id="IPR020583">
    <property type="entry name" value="Inositol_monoP_metal-BS"/>
</dbReference>
<protein>
    <recommendedName>
        <fullName evidence="8">Inositol-1-monophosphatase</fullName>
        <ecNumber evidence="8">3.1.3.25</ecNumber>
    </recommendedName>
</protein>
<dbReference type="InterPro" id="IPR020550">
    <property type="entry name" value="Inositol_monophosphatase_CS"/>
</dbReference>
<evidence type="ECO:0000256" key="8">
    <source>
        <dbReference type="RuleBase" id="RU364068"/>
    </source>
</evidence>
<dbReference type="FunFam" id="3.30.540.10:FF:000004">
    <property type="entry name" value="Inositol-1-monophosphatase"/>
    <property type="match status" value="1"/>
</dbReference>
<proteinExistence type="inferred from homology"/>
<evidence type="ECO:0000313" key="10">
    <source>
        <dbReference type="Proteomes" id="UP001152888"/>
    </source>
</evidence>
<dbReference type="PROSITE" id="PS00630">
    <property type="entry name" value="IMP_2"/>
    <property type="match status" value="1"/>
</dbReference>
<dbReference type="InterPro" id="IPR020552">
    <property type="entry name" value="Inositol_monoPase_Li-sen"/>
</dbReference>
<keyword evidence="10" id="KW-1185">Reference proteome</keyword>
<feature type="binding site" evidence="7">
    <location>
        <position position="68"/>
    </location>
    <ligand>
        <name>Mg(2+)</name>
        <dbReference type="ChEBI" id="CHEBI:18420"/>
        <label>1</label>
        <note>catalytic</note>
    </ligand>
</feature>
<evidence type="ECO:0000256" key="2">
    <source>
        <dbReference type="ARBA" id="ARBA00005152"/>
    </source>
</evidence>
<feature type="binding site" evidence="7">
    <location>
        <position position="88"/>
    </location>
    <ligand>
        <name>Mg(2+)</name>
        <dbReference type="ChEBI" id="CHEBI:18420"/>
        <label>1</label>
        <note>catalytic</note>
    </ligand>
</feature>
<dbReference type="CDD" id="cd01639">
    <property type="entry name" value="IMPase"/>
    <property type="match status" value="1"/>
</dbReference>
<comment type="similarity">
    <text evidence="3 8">Belongs to the inositol monophosphatase superfamily.</text>
</comment>
<keyword evidence="5 8" id="KW-0378">Hydrolase</keyword>
<evidence type="ECO:0000256" key="4">
    <source>
        <dbReference type="ARBA" id="ARBA00022723"/>
    </source>
</evidence>
<keyword evidence="6 7" id="KW-0460">Magnesium</keyword>
<feature type="binding site" evidence="7">
    <location>
        <position position="91"/>
    </location>
    <ligand>
        <name>Mg(2+)</name>
        <dbReference type="ChEBI" id="CHEBI:18420"/>
        <label>1</label>
        <note>catalytic</note>
    </ligand>
</feature>
<comment type="catalytic activity">
    <reaction evidence="8">
        <text>a myo-inositol phosphate + H2O = myo-inositol + phosphate</text>
        <dbReference type="Rhea" id="RHEA:24056"/>
        <dbReference type="ChEBI" id="CHEBI:15377"/>
        <dbReference type="ChEBI" id="CHEBI:17268"/>
        <dbReference type="ChEBI" id="CHEBI:43474"/>
        <dbReference type="ChEBI" id="CHEBI:84139"/>
        <dbReference type="EC" id="3.1.3.25"/>
    </reaction>
</comment>
<evidence type="ECO:0000256" key="1">
    <source>
        <dbReference type="ARBA" id="ARBA00001946"/>
    </source>
</evidence>
<evidence type="ECO:0000256" key="3">
    <source>
        <dbReference type="ARBA" id="ARBA00009759"/>
    </source>
</evidence>
<dbReference type="SUPFAM" id="SSF56655">
    <property type="entry name" value="Carbohydrate phosphatase"/>
    <property type="match status" value="1"/>
</dbReference>
<comment type="cofactor">
    <cofactor evidence="1 7 8">
        <name>Mg(2+)</name>
        <dbReference type="ChEBI" id="CHEBI:18420"/>
    </cofactor>
</comment>
<gene>
    <name evidence="9" type="ORF">ACAOBT_LOCUS7344</name>
</gene>
<evidence type="ECO:0000256" key="7">
    <source>
        <dbReference type="PIRSR" id="PIRSR600760-2"/>
    </source>
</evidence>
<dbReference type="GO" id="GO:0007165">
    <property type="term" value="P:signal transduction"/>
    <property type="evidence" value="ECO:0007669"/>
    <property type="project" value="TreeGrafter"/>
</dbReference>
<dbReference type="Pfam" id="PF00459">
    <property type="entry name" value="Inositol_P"/>
    <property type="match status" value="1"/>
</dbReference>
<comment type="pathway">
    <text evidence="2 8">Polyol metabolism; myo-inositol biosynthesis; myo-inositol from D-glucose 6-phosphate: step 2/2.</text>
</comment>
<dbReference type="Gene3D" id="3.30.540.10">
    <property type="entry name" value="Fructose-1,6-Bisphosphatase, subunit A, domain 1"/>
    <property type="match status" value="1"/>
</dbReference>
<sequence length="283" mass="31794">MDHPVKEYFDYALQLVKEAGKVLLTAEDYQVECKSEVYDLVTVYDRRIEEVLVRKLKEKWPDHKFIGEEESEASGIPELTDDPTWIIDPIDGTANFIRQLRMSAVSVGLVIRKQQTLGIVYNPFTNECYTAIKGQGAFLNGKRIRTNGETDISKVVFAYEISLARNPKYLDLYMYRLKHLMRVVSGIRSFGTAVISACYVADGRLDAYQCDGLYPWDVAAAGLIVTEAGGHICDTSDSGKAFDLMDPNFLVAASKALADEFLIHEKKADEERINAKNIKAIFA</sequence>
<accession>A0A9P0K548</accession>
<dbReference type="InterPro" id="IPR000760">
    <property type="entry name" value="Inositol_monophosphatase-like"/>
</dbReference>
<dbReference type="PROSITE" id="PS00629">
    <property type="entry name" value="IMP_1"/>
    <property type="match status" value="1"/>
</dbReference>
<dbReference type="PRINTS" id="PR00377">
    <property type="entry name" value="IMPHPHTASES"/>
</dbReference>
<keyword evidence="4 7" id="KW-0479">Metal-binding</keyword>
<dbReference type="GO" id="GO:0008934">
    <property type="term" value="F:inositol monophosphate 1-phosphatase activity"/>
    <property type="evidence" value="ECO:0007669"/>
    <property type="project" value="InterPro"/>
</dbReference>
<dbReference type="Gene3D" id="3.40.190.80">
    <property type="match status" value="1"/>
</dbReference>
<dbReference type="Proteomes" id="UP001152888">
    <property type="component" value="Unassembled WGS sequence"/>
</dbReference>
<dbReference type="OrthoDB" id="10254945at2759"/>
<name>A0A9P0K548_ACAOB</name>
<evidence type="ECO:0000256" key="5">
    <source>
        <dbReference type="ARBA" id="ARBA00022801"/>
    </source>
</evidence>
<feature type="binding site" evidence="7">
    <location>
        <position position="90"/>
    </location>
    <ligand>
        <name>Mg(2+)</name>
        <dbReference type="ChEBI" id="CHEBI:18420"/>
        <label>2</label>
    </ligand>
</feature>
<dbReference type="PANTHER" id="PTHR20854:SF25">
    <property type="entry name" value="INOSITOL-1-MONOPHOSPHATASE"/>
    <property type="match status" value="1"/>
</dbReference>
<feature type="binding site" evidence="7">
    <location>
        <position position="217"/>
    </location>
    <ligand>
        <name>Mg(2+)</name>
        <dbReference type="ChEBI" id="CHEBI:18420"/>
        <label>1</label>
        <note>catalytic</note>
    </ligand>
</feature>
<dbReference type="PRINTS" id="PR00378">
    <property type="entry name" value="LIIMPHPHTASE"/>
</dbReference>
<dbReference type="InterPro" id="IPR033942">
    <property type="entry name" value="IMPase"/>
</dbReference>
<evidence type="ECO:0000313" key="9">
    <source>
        <dbReference type="EMBL" id="CAH1967337.1"/>
    </source>
</evidence>
<reference evidence="9" key="1">
    <citation type="submission" date="2022-03" db="EMBL/GenBank/DDBJ databases">
        <authorList>
            <person name="Sayadi A."/>
        </authorList>
    </citation>
    <scope>NUCLEOTIDE SEQUENCE</scope>
</reference>
<organism evidence="9 10">
    <name type="scientific">Acanthoscelides obtectus</name>
    <name type="common">Bean weevil</name>
    <name type="synonym">Bruchus obtectus</name>
    <dbReference type="NCBI Taxonomy" id="200917"/>
    <lineage>
        <taxon>Eukaryota</taxon>
        <taxon>Metazoa</taxon>
        <taxon>Ecdysozoa</taxon>
        <taxon>Arthropoda</taxon>
        <taxon>Hexapoda</taxon>
        <taxon>Insecta</taxon>
        <taxon>Pterygota</taxon>
        <taxon>Neoptera</taxon>
        <taxon>Endopterygota</taxon>
        <taxon>Coleoptera</taxon>
        <taxon>Polyphaga</taxon>
        <taxon>Cucujiformia</taxon>
        <taxon>Chrysomeloidea</taxon>
        <taxon>Chrysomelidae</taxon>
        <taxon>Bruchinae</taxon>
        <taxon>Bruchini</taxon>
        <taxon>Acanthoscelides</taxon>
    </lineage>
</organism>
<dbReference type="EMBL" id="CAKOFQ010006743">
    <property type="protein sequence ID" value="CAH1967337.1"/>
    <property type="molecule type" value="Genomic_DNA"/>
</dbReference>
<comment type="caution">
    <text evidence="9">The sequence shown here is derived from an EMBL/GenBank/DDBJ whole genome shotgun (WGS) entry which is preliminary data.</text>
</comment>
<dbReference type="GO" id="GO:0006020">
    <property type="term" value="P:inositol metabolic process"/>
    <property type="evidence" value="ECO:0007669"/>
    <property type="project" value="TreeGrafter"/>
</dbReference>
<dbReference type="PANTHER" id="PTHR20854">
    <property type="entry name" value="INOSITOL MONOPHOSPHATASE"/>
    <property type="match status" value="1"/>
</dbReference>
<dbReference type="AlphaFoldDB" id="A0A9P0K548"/>
<evidence type="ECO:0000256" key="6">
    <source>
        <dbReference type="ARBA" id="ARBA00022842"/>
    </source>
</evidence>
<dbReference type="GO" id="GO:0046872">
    <property type="term" value="F:metal ion binding"/>
    <property type="evidence" value="ECO:0007669"/>
    <property type="project" value="UniProtKB-KW"/>
</dbReference>
<dbReference type="EC" id="3.1.3.25" evidence="8"/>
<dbReference type="GO" id="GO:0046854">
    <property type="term" value="P:phosphatidylinositol phosphate biosynthetic process"/>
    <property type="evidence" value="ECO:0007669"/>
    <property type="project" value="InterPro"/>
</dbReference>